<keyword evidence="3" id="KW-0964">Secreted</keyword>
<organism evidence="6 7">
    <name type="scientific">Microctonus aethiopoides</name>
    <dbReference type="NCBI Taxonomy" id="144406"/>
    <lineage>
        <taxon>Eukaryota</taxon>
        <taxon>Metazoa</taxon>
        <taxon>Ecdysozoa</taxon>
        <taxon>Arthropoda</taxon>
        <taxon>Hexapoda</taxon>
        <taxon>Insecta</taxon>
        <taxon>Pterygota</taxon>
        <taxon>Neoptera</taxon>
        <taxon>Endopterygota</taxon>
        <taxon>Hymenoptera</taxon>
        <taxon>Apocrita</taxon>
        <taxon>Ichneumonoidea</taxon>
        <taxon>Braconidae</taxon>
        <taxon>Euphorinae</taxon>
        <taxon>Microctonus</taxon>
    </lineage>
</organism>
<dbReference type="AlphaFoldDB" id="A0AA39FQT1"/>
<evidence type="ECO:0008006" key="8">
    <source>
        <dbReference type="Google" id="ProtNLM"/>
    </source>
</evidence>
<dbReference type="GO" id="GO:0005576">
    <property type="term" value="C:extracellular region"/>
    <property type="evidence" value="ECO:0007669"/>
    <property type="project" value="UniProtKB-SubCell"/>
</dbReference>
<dbReference type="SUPFAM" id="SSF63829">
    <property type="entry name" value="Calcium-dependent phosphotriesterase"/>
    <property type="match status" value="1"/>
</dbReference>
<evidence type="ECO:0000313" key="7">
    <source>
        <dbReference type="Proteomes" id="UP001168990"/>
    </source>
</evidence>
<dbReference type="InterPro" id="IPR011042">
    <property type="entry name" value="6-blade_b-propeller_TolB-like"/>
</dbReference>
<dbReference type="Pfam" id="PF03022">
    <property type="entry name" value="MRJP"/>
    <property type="match status" value="1"/>
</dbReference>
<accession>A0AA39FQT1</accession>
<gene>
    <name evidence="6" type="ORF">PV328_007113</name>
</gene>
<reference evidence="6" key="1">
    <citation type="journal article" date="2023" name="bioRxiv">
        <title>Scaffold-level genome assemblies of two parasitoid biocontrol wasps reveal the parthenogenesis mechanism and an associated novel virus.</title>
        <authorList>
            <person name="Inwood S."/>
            <person name="Skelly J."/>
            <person name="Guhlin J."/>
            <person name="Harrop T."/>
            <person name="Goldson S."/>
            <person name="Dearden P."/>
        </authorList>
    </citation>
    <scope>NUCLEOTIDE SEQUENCE</scope>
    <source>
        <strain evidence="6">Irish</strain>
        <tissue evidence="6">Whole body</tissue>
    </source>
</reference>
<reference evidence="6" key="2">
    <citation type="submission" date="2023-03" db="EMBL/GenBank/DDBJ databases">
        <authorList>
            <person name="Inwood S.N."/>
            <person name="Skelly J.G."/>
            <person name="Guhlin J."/>
            <person name="Harrop T.W.R."/>
            <person name="Goldson S.G."/>
            <person name="Dearden P.K."/>
        </authorList>
    </citation>
    <scope>NUCLEOTIDE SEQUENCE</scope>
    <source>
        <strain evidence="6">Irish</strain>
        <tissue evidence="6">Whole body</tissue>
    </source>
</reference>
<dbReference type="PANTHER" id="PTHR10009">
    <property type="entry name" value="PROTEIN YELLOW-RELATED"/>
    <property type="match status" value="1"/>
</dbReference>
<feature type="chain" id="PRO_5041274842" description="Bee-milk protein" evidence="5">
    <location>
        <begin position="18"/>
        <end position="431"/>
    </location>
</feature>
<sequence>MMLKKLILLGLLAIVSGEQFREIFRWNTIDISWPSEEIRTRVLDRNEYIPENNPIAGIKFWRKRMFLTLPRWKHGVPITLGVTPGEPVTRNWSPKIEAYPTWDMQTVGDCNAFQFVQSMEIDPMGRMWILDTGRTATMTTEMQARCPPRLVIIDLEKDGAVLRSFPFPQDVAPHDSAYLNDIVLDNTDGGLAYITDNGERDPGIIVYSLRENKSWKIRHDSMKPQAEAVGFAVSRTWIRTPISVDGIALSPVDSPHRYVYYSPLSSFHLYAVPTSVLKNNTRDIDPFVRDIGRKSSQTDGMMMSATGVLYFGLLADDAVAMWDTKLQSSFITGQRIISRDHVQMQWPDTFAFDEDGNLWCVTNSLQNFINNKVDTSLANYRVIRIATGTKSYQYHADGSIPDGPIITAGASDHVALLLATILGAILTLTLK</sequence>
<dbReference type="EMBL" id="JAQQBS010000002">
    <property type="protein sequence ID" value="KAK0173988.1"/>
    <property type="molecule type" value="Genomic_DNA"/>
</dbReference>
<dbReference type="Proteomes" id="UP001168990">
    <property type="component" value="Unassembled WGS sequence"/>
</dbReference>
<name>A0AA39FQT1_9HYME</name>
<evidence type="ECO:0000256" key="3">
    <source>
        <dbReference type="ARBA" id="ARBA00022525"/>
    </source>
</evidence>
<comment type="similarity">
    <text evidence="2">Belongs to the major royal jelly protein family.</text>
</comment>
<evidence type="ECO:0000313" key="6">
    <source>
        <dbReference type="EMBL" id="KAK0173988.1"/>
    </source>
</evidence>
<keyword evidence="7" id="KW-1185">Reference proteome</keyword>
<dbReference type="Gene3D" id="2.120.10.30">
    <property type="entry name" value="TolB, C-terminal domain"/>
    <property type="match status" value="1"/>
</dbReference>
<dbReference type="PANTHER" id="PTHR10009:SF18">
    <property type="entry name" value="PROTEIN YELLOW-LIKE PROTEIN"/>
    <property type="match status" value="1"/>
</dbReference>
<proteinExistence type="inferred from homology"/>
<keyword evidence="4 5" id="KW-0732">Signal</keyword>
<protein>
    <recommendedName>
        <fullName evidence="8">Bee-milk protein</fullName>
    </recommendedName>
</protein>
<comment type="caution">
    <text evidence="6">The sequence shown here is derived from an EMBL/GenBank/DDBJ whole genome shotgun (WGS) entry which is preliminary data.</text>
</comment>
<feature type="signal peptide" evidence="5">
    <location>
        <begin position="1"/>
        <end position="17"/>
    </location>
</feature>
<comment type="subcellular location">
    <subcellularLocation>
        <location evidence="1">Secreted</location>
    </subcellularLocation>
</comment>
<dbReference type="InterPro" id="IPR017996">
    <property type="entry name" value="MRJP/yellow-related"/>
</dbReference>
<evidence type="ECO:0000256" key="1">
    <source>
        <dbReference type="ARBA" id="ARBA00004613"/>
    </source>
</evidence>
<evidence type="ECO:0000256" key="4">
    <source>
        <dbReference type="ARBA" id="ARBA00022729"/>
    </source>
</evidence>
<evidence type="ECO:0000256" key="5">
    <source>
        <dbReference type="SAM" id="SignalP"/>
    </source>
</evidence>
<evidence type="ECO:0000256" key="2">
    <source>
        <dbReference type="ARBA" id="ARBA00009127"/>
    </source>
</evidence>